<evidence type="ECO:0000256" key="1">
    <source>
        <dbReference type="SAM" id="MobiDB-lite"/>
    </source>
</evidence>
<keyword evidence="3" id="KW-1185">Reference proteome</keyword>
<feature type="compositionally biased region" description="Basic and acidic residues" evidence="1">
    <location>
        <begin position="160"/>
        <end position="173"/>
    </location>
</feature>
<comment type="caution">
    <text evidence="2">The sequence shown here is derived from an EMBL/GenBank/DDBJ whole genome shotgun (WGS) entry which is preliminary data.</text>
</comment>
<feature type="compositionally biased region" description="Low complexity" evidence="1">
    <location>
        <begin position="140"/>
        <end position="154"/>
    </location>
</feature>
<evidence type="ECO:0000313" key="3">
    <source>
        <dbReference type="Proteomes" id="UP001516400"/>
    </source>
</evidence>
<proteinExistence type="predicted"/>
<sequence>MSGSWRNLEDITRDLFKYSDLEYNADMLKEAPPKSIIEYRARTSLVKNPGLFDGGFKEDVEVFISGRGKYHQDRIIKPGLPVEPIPEDDFNLKKKLREVSGLGYSNEIIERNFSANSPIMEIEKHESDFVIPDLKLYATSSRPSSNCASSSPSPTHIRKIKSEEGDEEKTPPA</sequence>
<dbReference type="AlphaFoldDB" id="A0ABD2N7P2"/>
<dbReference type="EMBL" id="JABFTP020000062">
    <property type="protein sequence ID" value="KAL3274597.1"/>
    <property type="molecule type" value="Genomic_DNA"/>
</dbReference>
<name>A0ABD2N7P2_9CUCU</name>
<organism evidence="2 3">
    <name type="scientific">Cryptolaemus montrouzieri</name>
    <dbReference type="NCBI Taxonomy" id="559131"/>
    <lineage>
        <taxon>Eukaryota</taxon>
        <taxon>Metazoa</taxon>
        <taxon>Ecdysozoa</taxon>
        <taxon>Arthropoda</taxon>
        <taxon>Hexapoda</taxon>
        <taxon>Insecta</taxon>
        <taxon>Pterygota</taxon>
        <taxon>Neoptera</taxon>
        <taxon>Endopterygota</taxon>
        <taxon>Coleoptera</taxon>
        <taxon>Polyphaga</taxon>
        <taxon>Cucujiformia</taxon>
        <taxon>Coccinelloidea</taxon>
        <taxon>Coccinellidae</taxon>
        <taxon>Scymninae</taxon>
        <taxon>Scymnini</taxon>
        <taxon>Cryptolaemus</taxon>
    </lineage>
</organism>
<reference evidence="2 3" key="1">
    <citation type="journal article" date="2021" name="BMC Biol.">
        <title>Horizontally acquired antibacterial genes associated with adaptive radiation of ladybird beetles.</title>
        <authorList>
            <person name="Li H.S."/>
            <person name="Tang X.F."/>
            <person name="Huang Y.H."/>
            <person name="Xu Z.Y."/>
            <person name="Chen M.L."/>
            <person name="Du X.Y."/>
            <person name="Qiu B.Y."/>
            <person name="Chen P.T."/>
            <person name="Zhang W."/>
            <person name="Slipinski A."/>
            <person name="Escalona H.E."/>
            <person name="Waterhouse R.M."/>
            <person name="Zwick A."/>
            <person name="Pang H."/>
        </authorList>
    </citation>
    <scope>NUCLEOTIDE SEQUENCE [LARGE SCALE GENOMIC DNA]</scope>
    <source>
        <strain evidence="2">SYSU2018</strain>
    </source>
</reference>
<gene>
    <name evidence="2" type="ORF">HHI36_015978</name>
</gene>
<accession>A0ABD2N7P2</accession>
<feature type="region of interest" description="Disordered" evidence="1">
    <location>
        <begin position="139"/>
        <end position="173"/>
    </location>
</feature>
<protein>
    <submittedName>
        <fullName evidence="2">Uncharacterized protein</fullName>
    </submittedName>
</protein>
<evidence type="ECO:0000313" key="2">
    <source>
        <dbReference type="EMBL" id="KAL3274597.1"/>
    </source>
</evidence>
<dbReference type="Proteomes" id="UP001516400">
    <property type="component" value="Unassembled WGS sequence"/>
</dbReference>